<feature type="transmembrane region" description="Helical" evidence="7">
    <location>
        <begin position="882"/>
        <end position="900"/>
    </location>
</feature>
<proteinExistence type="predicted"/>
<dbReference type="InterPro" id="IPR043203">
    <property type="entry name" value="VGCC_Ca_Na"/>
</dbReference>
<dbReference type="InterPro" id="IPR027359">
    <property type="entry name" value="Volt_channel_dom_sf"/>
</dbReference>
<feature type="domain" description="Ion transport" evidence="8">
    <location>
        <begin position="51"/>
        <end position="329"/>
    </location>
</feature>
<evidence type="ECO:0000256" key="5">
    <source>
        <dbReference type="SAM" id="Coils"/>
    </source>
</evidence>
<name>A0A078AHF7_STYLE</name>
<feature type="transmembrane region" description="Helical" evidence="7">
    <location>
        <begin position="295"/>
        <end position="321"/>
    </location>
</feature>
<feature type="transmembrane region" description="Helical" evidence="7">
    <location>
        <begin position="84"/>
        <end position="111"/>
    </location>
</feature>
<feature type="transmembrane region" description="Helical" evidence="7">
    <location>
        <begin position="166"/>
        <end position="185"/>
    </location>
</feature>
<evidence type="ECO:0000259" key="8">
    <source>
        <dbReference type="Pfam" id="PF00520"/>
    </source>
</evidence>
<feature type="transmembrane region" description="Helical" evidence="7">
    <location>
        <begin position="979"/>
        <end position="1001"/>
    </location>
</feature>
<feature type="compositionally biased region" description="Basic residues" evidence="6">
    <location>
        <begin position="1543"/>
        <end position="1554"/>
    </location>
</feature>
<feature type="compositionally biased region" description="Polar residues" evidence="6">
    <location>
        <begin position="1560"/>
        <end position="1573"/>
    </location>
</feature>
<accession>A0A078AHF7</accession>
<dbReference type="Gene3D" id="1.10.238.10">
    <property type="entry name" value="EF-hand"/>
    <property type="match status" value="1"/>
</dbReference>
<feature type="transmembrane region" description="Helical" evidence="7">
    <location>
        <begin position="1087"/>
        <end position="1111"/>
    </location>
</feature>
<gene>
    <name evidence="9" type="primary">Contig13828.g14755</name>
    <name evidence="9" type="ORF">STYLEM_10707</name>
</gene>
<evidence type="ECO:0000256" key="4">
    <source>
        <dbReference type="ARBA" id="ARBA00023136"/>
    </source>
</evidence>
<feature type="transmembrane region" description="Helical" evidence="7">
    <location>
        <begin position="733"/>
        <end position="751"/>
    </location>
</feature>
<evidence type="ECO:0000313" key="10">
    <source>
        <dbReference type="Proteomes" id="UP000039865"/>
    </source>
</evidence>
<feature type="domain" description="Ion transport" evidence="8">
    <location>
        <begin position="1169"/>
        <end position="1422"/>
    </location>
</feature>
<feature type="domain" description="Ion transport" evidence="8">
    <location>
        <begin position="635"/>
        <end position="679"/>
    </location>
</feature>
<feature type="domain" description="Ion transport" evidence="8">
    <location>
        <begin position="934"/>
        <end position="1120"/>
    </location>
</feature>
<keyword evidence="3 7" id="KW-1133">Transmembrane helix</keyword>
<dbReference type="PANTHER" id="PTHR10037:SF62">
    <property type="entry name" value="SODIUM CHANNEL PROTEIN 60E"/>
    <property type="match status" value="1"/>
</dbReference>
<feature type="compositionally biased region" description="Polar residues" evidence="6">
    <location>
        <begin position="1597"/>
        <end position="1609"/>
    </location>
</feature>
<protein>
    <submittedName>
        <fullName evidence="9">Voltage-gated ion channel superfamily</fullName>
    </submittedName>
</protein>
<dbReference type="GO" id="GO:0005248">
    <property type="term" value="F:voltage-gated sodium channel activity"/>
    <property type="evidence" value="ECO:0007669"/>
    <property type="project" value="TreeGrafter"/>
</dbReference>
<evidence type="ECO:0000256" key="7">
    <source>
        <dbReference type="SAM" id="Phobius"/>
    </source>
</evidence>
<evidence type="ECO:0000256" key="3">
    <source>
        <dbReference type="ARBA" id="ARBA00022989"/>
    </source>
</evidence>
<dbReference type="OrthoDB" id="193091at2759"/>
<feature type="transmembrane region" description="Helical" evidence="7">
    <location>
        <begin position="634"/>
        <end position="657"/>
    </location>
</feature>
<keyword evidence="4 7" id="KW-0472">Membrane</keyword>
<keyword evidence="5" id="KW-0175">Coiled coil</keyword>
<evidence type="ECO:0000313" key="9">
    <source>
        <dbReference type="EMBL" id="CDW81684.1"/>
    </source>
</evidence>
<feature type="transmembrane region" description="Helical" evidence="7">
    <location>
        <begin position="691"/>
        <end position="712"/>
    </location>
</feature>
<dbReference type="OMA" id="DEMACIH"/>
<dbReference type="InParanoid" id="A0A078AHF7"/>
<feature type="domain" description="Ion transport" evidence="8">
    <location>
        <begin position="682"/>
        <end position="804"/>
    </location>
</feature>
<dbReference type="Pfam" id="PF00520">
    <property type="entry name" value="Ion_trans"/>
    <property type="match status" value="5"/>
</dbReference>
<feature type="transmembrane region" description="Helical" evidence="7">
    <location>
        <begin position="1203"/>
        <end position="1222"/>
    </location>
</feature>
<feature type="transmembrane region" description="Helical" evidence="7">
    <location>
        <begin position="1234"/>
        <end position="1257"/>
    </location>
</feature>
<keyword evidence="10" id="KW-1185">Reference proteome</keyword>
<sequence length="1725" mass="201095">MTDYLDFNDAAQKEFQRTGNYKKRQQTLKDQQKREENPPTLVTIPGFETEWFDRLIMLAIVINSICLSLFDYMDREVNTQYNLILNWIGDGFTLFFLFEALIKVFAMGFIIHKKAYLRDGLLDLVATSVNLKSLRTLRVLRPLKSINAIPSMRRLVSTLFQSLPELGNATIFLSFMIILFGILGLQQFSGIIYYKCRLTAVPINENYWPKSPIYNRVCSQSTDGGYQCPDNLYCGSPLDVGISLDDDGVYYDKKIQFGISSFDNFGQAVLGVFQIITKDQWTELMYNLQDGSNSIFARIYCSTIIVLGSYFLLNLILAVIMSNFTRIYQIDQEKELIEKEKVFKTDKKIKYENLTTQEILNMSSSDDDNIIENFETQQTQKDIQKAQQMDEQRNQITLEVEQLDRNVQDEEIKDTTPNNRGSLVKSSLMSDLVQEDDAVTPQSNLSKIKTFSKPIPDSPMGFGLDIIQKQMTAQDPQSISRTTTSMRKFQEIEEQMHETEAIDDINLRLKLQQAMFEQQEKILRKMEYDIKKKYAMKQEWEKRVLDEAPKDSEAKKMLKQRELDEVEKEIDQVSIMSLKISANLKQINLKDHLQKLILNKFKSQLIQKNILEKMFTKVENQMTKNILQMRANKFFLFKCFFGLELLLKMAGLGFVYYFRDKFNWFDSLVVFVSMLDLTLQYTSIIKDISNISILLFLFIYTYTLLGLELFAFKVKFDESNRPSFGPNSDYPQSTFNTFMEAFISVFIVLTNDGWTPIYFDHYRASDSTTSSFYFITLLIIGQFILLNLFISILIENFEQVSVHQDTVNKLKQQSSGSRIKILLRKLYFKLSCKQYEEEDTSEEAKSFKIKQDKLEQKRPSLQIFQPKNKFRRFCKKYCKHKNFEGLMLFIILISSIQLAVDNPLNDPDAILSKILSNLDIALTVAFTIEAIISFTISSKNINSIKILRLLKVLRPLRVISRNQGLKISIRSLAVSIPGILNVGIISLIFYLIFGIIGVNYFKGRYYFCDMDHVPRGKQILKMIDTKWDCLCLGGEWNNYFQNFDDAWMAMSSLFMISTTVDWAQLMYRGVANRGYDMAPKNLENFGLTFFFVAFMIVANFFLLNLFVGVVISTYNREKETLGRNFLLTEKQRKWLENKIMMVQSKPMLMMKLPQSEWRQPFFKLAQFVWFERFIYFCIIANTVILAIQWQNQPVILDLITEKFNYAFAGIFTFEVIVKFIAYGKRYFKDGWNNFDIVIVVMTLISIILASTTSYQLGPQTTIIRSFRIGRIFKLFRRNKSLKSIFQTFLVTLPAMANVGSLLILFIFIYSILGVYMFADIRLNGELNHNANFQNVSNAFLLLIRISTGGNWSKLMYSLQKASNLQYQCIQDPTFKDYKNAGSCGGLVFPYIYFFSYILLVDLIYLKLFIAIILQGFQDTTERDNKLLDQDASDKFREVWSHFDPDATTFMRAQSYGQFLALLGEPLGWDDTFDFNYLKQINYLDEVNLPKYNAHTDYQFMDVFESLALLMIVKKEVRKYLIKYTKKIQMIRKKQMLSAEKQRQQKQRKKAKQRKPQNQQSSNHINVMIRQSSGRGEKFQRQSSNKSSKELKIKNSRRGPSNNETGDKSQLQAQISLKKNQRQDMDELLFQEADRHNDELKSQLKNLIMGYQQPSDGQPANGNKKSNEIKSDLNEDDIEAQINALLQNSLINDLENRYTNQNTFQQQCPDFQIKDEQFKQFYLESQ</sequence>
<dbReference type="InterPro" id="IPR005821">
    <property type="entry name" value="Ion_trans_dom"/>
</dbReference>
<dbReference type="FunFam" id="1.10.287.70:FF:000117">
    <property type="entry name" value="Voltage-gated Ca2+ channel, alpha subunit"/>
    <property type="match status" value="1"/>
</dbReference>
<dbReference type="PANTHER" id="PTHR10037">
    <property type="entry name" value="VOLTAGE-GATED CATION CHANNEL CALCIUM AND SODIUM"/>
    <property type="match status" value="1"/>
</dbReference>
<evidence type="ECO:0000256" key="2">
    <source>
        <dbReference type="ARBA" id="ARBA00022692"/>
    </source>
</evidence>
<dbReference type="Gene3D" id="1.10.287.70">
    <property type="match status" value="4"/>
</dbReference>
<feature type="transmembrane region" description="Helical" evidence="7">
    <location>
        <begin position="920"/>
        <end position="938"/>
    </location>
</feature>
<reference evidence="9 10" key="1">
    <citation type="submission" date="2014-06" db="EMBL/GenBank/DDBJ databases">
        <authorList>
            <person name="Swart Estienne"/>
        </authorList>
    </citation>
    <scope>NUCLEOTIDE SEQUENCE [LARGE SCALE GENOMIC DNA]</scope>
    <source>
        <strain evidence="9 10">130c</strain>
    </source>
</reference>
<dbReference type="Gene3D" id="1.20.120.350">
    <property type="entry name" value="Voltage-gated potassium channels. Chain C"/>
    <property type="match status" value="3"/>
</dbReference>
<organism evidence="9 10">
    <name type="scientific">Stylonychia lemnae</name>
    <name type="common">Ciliate</name>
    <dbReference type="NCBI Taxonomy" id="5949"/>
    <lineage>
        <taxon>Eukaryota</taxon>
        <taxon>Sar</taxon>
        <taxon>Alveolata</taxon>
        <taxon>Ciliophora</taxon>
        <taxon>Intramacronucleata</taxon>
        <taxon>Spirotrichea</taxon>
        <taxon>Stichotrichia</taxon>
        <taxon>Sporadotrichida</taxon>
        <taxon>Oxytrichidae</taxon>
        <taxon>Stylonychinae</taxon>
        <taxon>Stylonychia</taxon>
    </lineage>
</organism>
<dbReference type="SUPFAM" id="SSF81324">
    <property type="entry name" value="Voltage-gated potassium channels"/>
    <property type="match status" value="4"/>
</dbReference>
<feature type="transmembrane region" description="Helical" evidence="7">
    <location>
        <begin position="771"/>
        <end position="794"/>
    </location>
</feature>
<dbReference type="GO" id="GO:0001518">
    <property type="term" value="C:voltage-gated sodium channel complex"/>
    <property type="evidence" value="ECO:0007669"/>
    <property type="project" value="TreeGrafter"/>
</dbReference>
<evidence type="ECO:0000256" key="6">
    <source>
        <dbReference type="SAM" id="MobiDB-lite"/>
    </source>
</evidence>
<feature type="transmembrane region" description="Helical" evidence="7">
    <location>
        <begin position="1284"/>
        <end position="1317"/>
    </location>
</feature>
<feature type="transmembrane region" description="Helical" evidence="7">
    <location>
        <begin position="1173"/>
        <end position="1191"/>
    </location>
</feature>
<feature type="transmembrane region" description="Helical" evidence="7">
    <location>
        <begin position="55"/>
        <end position="72"/>
    </location>
</feature>
<keyword evidence="2 7" id="KW-0812">Transmembrane</keyword>
<comment type="subcellular location">
    <subcellularLocation>
        <location evidence="1">Membrane</location>
        <topology evidence="1">Multi-pass membrane protein</topology>
    </subcellularLocation>
</comment>
<dbReference type="EMBL" id="CCKQ01010177">
    <property type="protein sequence ID" value="CDW81684.1"/>
    <property type="molecule type" value="Genomic_DNA"/>
</dbReference>
<feature type="coiled-coil region" evidence="5">
    <location>
        <begin position="386"/>
        <end position="413"/>
    </location>
</feature>
<dbReference type="Proteomes" id="UP000039865">
    <property type="component" value="Unassembled WGS sequence"/>
</dbReference>
<feature type="transmembrane region" description="Helical" evidence="7">
    <location>
        <begin position="1390"/>
        <end position="1413"/>
    </location>
</feature>
<feature type="region of interest" description="Disordered" evidence="6">
    <location>
        <begin position="1534"/>
        <end position="1609"/>
    </location>
</feature>
<evidence type="ECO:0000256" key="1">
    <source>
        <dbReference type="ARBA" id="ARBA00004141"/>
    </source>
</evidence>